<gene>
    <name evidence="1" type="ORF">GCM10007971_29440</name>
</gene>
<keyword evidence="2" id="KW-1185">Reference proteome</keyword>
<protein>
    <submittedName>
        <fullName evidence="1">Uncharacterized protein</fullName>
    </submittedName>
</protein>
<sequence>MAMREKYKNTKVKMKPTVKNISSFEYFANNLLNIVKSLHFFRTFVLERIIARTSGPVNSFFERTFA</sequence>
<name>A0A918D374_9BACI</name>
<dbReference type="AlphaFoldDB" id="A0A918D374"/>
<accession>A0A918D374</accession>
<dbReference type="Proteomes" id="UP000624041">
    <property type="component" value="Unassembled WGS sequence"/>
</dbReference>
<reference evidence="1" key="1">
    <citation type="journal article" date="2014" name="Int. J. Syst. Evol. Microbiol.">
        <title>Complete genome sequence of Corynebacterium casei LMG S-19264T (=DSM 44701T), isolated from a smear-ripened cheese.</title>
        <authorList>
            <consortium name="US DOE Joint Genome Institute (JGI-PGF)"/>
            <person name="Walter F."/>
            <person name="Albersmeier A."/>
            <person name="Kalinowski J."/>
            <person name="Ruckert C."/>
        </authorList>
    </citation>
    <scope>NUCLEOTIDE SEQUENCE</scope>
    <source>
        <strain evidence="1">JCM 17251</strain>
    </source>
</reference>
<dbReference type="EMBL" id="BMOS01000025">
    <property type="protein sequence ID" value="GGN62987.1"/>
    <property type="molecule type" value="Genomic_DNA"/>
</dbReference>
<reference evidence="1" key="2">
    <citation type="submission" date="2020-09" db="EMBL/GenBank/DDBJ databases">
        <authorList>
            <person name="Sun Q."/>
            <person name="Ohkuma M."/>
        </authorList>
    </citation>
    <scope>NUCLEOTIDE SEQUENCE</scope>
    <source>
        <strain evidence="1">JCM 17251</strain>
    </source>
</reference>
<proteinExistence type="predicted"/>
<organism evidence="1 2">
    <name type="scientific">Oceanobacillus indicireducens</name>
    <dbReference type="NCBI Taxonomy" id="1004261"/>
    <lineage>
        <taxon>Bacteria</taxon>
        <taxon>Bacillati</taxon>
        <taxon>Bacillota</taxon>
        <taxon>Bacilli</taxon>
        <taxon>Bacillales</taxon>
        <taxon>Bacillaceae</taxon>
        <taxon>Oceanobacillus</taxon>
    </lineage>
</organism>
<comment type="caution">
    <text evidence="1">The sequence shown here is derived from an EMBL/GenBank/DDBJ whole genome shotgun (WGS) entry which is preliminary data.</text>
</comment>
<evidence type="ECO:0000313" key="2">
    <source>
        <dbReference type="Proteomes" id="UP000624041"/>
    </source>
</evidence>
<evidence type="ECO:0000313" key="1">
    <source>
        <dbReference type="EMBL" id="GGN62987.1"/>
    </source>
</evidence>